<dbReference type="OrthoDB" id="354769at2759"/>
<dbReference type="GO" id="GO:0005634">
    <property type="term" value="C:nucleus"/>
    <property type="evidence" value="ECO:0007669"/>
    <property type="project" value="TreeGrafter"/>
</dbReference>
<organism evidence="3 4">
    <name type="scientific">Phellinidium pouzarii</name>
    <dbReference type="NCBI Taxonomy" id="167371"/>
    <lineage>
        <taxon>Eukaryota</taxon>
        <taxon>Fungi</taxon>
        <taxon>Dikarya</taxon>
        <taxon>Basidiomycota</taxon>
        <taxon>Agaricomycotina</taxon>
        <taxon>Agaricomycetes</taxon>
        <taxon>Hymenochaetales</taxon>
        <taxon>Hymenochaetaceae</taxon>
        <taxon>Phellinidium</taxon>
    </lineage>
</organism>
<reference evidence="3 4" key="1">
    <citation type="submission" date="2019-02" db="EMBL/GenBank/DDBJ databases">
        <title>Genome sequencing of the rare red list fungi Phellinidium pouzarii.</title>
        <authorList>
            <person name="Buettner E."/>
            <person name="Kellner H."/>
        </authorList>
    </citation>
    <scope>NUCLEOTIDE SEQUENCE [LARGE SCALE GENOMIC DNA]</scope>
    <source>
        <strain evidence="3 4">DSM 108285</strain>
    </source>
</reference>
<proteinExistence type="inferred from homology"/>
<gene>
    <name evidence="3" type="ORF">EW145_g2681</name>
</gene>
<dbReference type="InterPro" id="IPR019190">
    <property type="entry name" value="EXOV"/>
</dbReference>
<dbReference type="AlphaFoldDB" id="A0A4V3XD62"/>
<dbReference type="PANTHER" id="PTHR14464:SF4">
    <property type="entry name" value="EXONUCLEASE V"/>
    <property type="match status" value="1"/>
</dbReference>
<dbReference type="GO" id="GO:0036297">
    <property type="term" value="P:interstrand cross-link repair"/>
    <property type="evidence" value="ECO:0007669"/>
    <property type="project" value="TreeGrafter"/>
</dbReference>
<keyword evidence="4" id="KW-1185">Reference proteome</keyword>
<evidence type="ECO:0000313" key="3">
    <source>
        <dbReference type="EMBL" id="THH08483.1"/>
    </source>
</evidence>
<comment type="caution">
    <text evidence="3">The sequence shown here is derived from an EMBL/GenBank/DDBJ whole genome shotgun (WGS) entry which is preliminary data.</text>
</comment>
<name>A0A4V3XD62_9AGAM</name>
<feature type="compositionally biased region" description="Basic residues" evidence="2">
    <location>
        <begin position="219"/>
        <end position="234"/>
    </location>
</feature>
<feature type="region of interest" description="Disordered" evidence="2">
    <location>
        <begin position="217"/>
        <end position="258"/>
    </location>
</feature>
<comment type="similarity">
    <text evidence="1">Belongs to the EXO5 family.</text>
</comment>
<evidence type="ECO:0000313" key="4">
    <source>
        <dbReference type="Proteomes" id="UP000308199"/>
    </source>
</evidence>
<dbReference type="GO" id="GO:0045145">
    <property type="term" value="F:single-stranded DNA 5'-3' DNA exonuclease activity"/>
    <property type="evidence" value="ECO:0007669"/>
    <property type="project" value="InterPro"/>
</dbReference>
<dbReference type="EMBL" id="SGPK01000098">
    <property type="protein sequence ID" value="THH08483.1"/>
    <property type="molecule type" value="Genomic_DNA"/>
</dbReference>
<dbReference type="PANTHER" id="PTHR14464">
    <property type="entry name" value="EXONUCLEASE V"/>
    <property type="match status" value="1"/>
</dbReference>
<protein>
    <submittedName>
        <fullName evidence="3">Uncharacterized protein</fullName>
    </submittedName>
</protein>
<dbReference type="GO" id="GO:0005739">
    <property type="term" value="C:mitochondrion"/>
    <property type="evidence" value="ECO:0007669"/>
    <property type="project" value="TreeGrafter"/>
</dbReference>
<accession>A0A4V3XD62</accession>
<evidence type="ECO:0000256" key="1">
    <source>
        <dbReference type="ARBA" id="ARBA00009797"/>
    </source>
</evidence>
<feature type="compositionally biased region" description="Basic residues" evidence="2">
    <location>
        <begin position="461"/>
        <end position="471"/>
    </location>
</feature>
<sequence>MSNDDPFDNEFFAYTAEDFNYIDQICEIKVEAQPAATEDSQKGAPCVSIEIERSTDRKIKEDIPLDEVTQSPYSLFRKRGYLSVIDVVSPTWCELQFEYGLRQLRNKAVHLRPRSFVTEKGKEIQVNSVLATQNDAITAEGTKVHKVLEKQIHKEQVAIKVKSQEEFWALRLLDFLSRLKILKELGICREIPVWGIINGEAIMGSIDELKLAVNESKNRATKRHPTLSPKRRKSTGSSQTKLDSFITSSPNSDTLPASHEIPSPTYTVQILDNKTRKHRSVPDHADTLPSRLQLMLYWRLLNQVLSFDSGVFQDFCSRLGMNWKLPFSEIFQTDISTLIVNNQLNLHFLDITCLEDMLFPYTESIKEIDMNISTSLFLVYRLRSDKTERWTSPAKKEVPSAKSTSDTNNPPMSAIVPKVTETSDIDISKDDTKASSPIDATADVAEPMSIGGSTTPEPKKTSLKRKLSGRRRASDSSADCKSFYSSDDDTSPATNRKRLSSGLIGTKKFKYNEKLLNVHLANVLLWWHGKRRPKGVDVSNVSRCNSH</sequence>
<evidence type="ECO:0000256" key="2">
    <source>
        <dbReference type="SAM" id="MobiDB-lite"/>
    </source>
</evidence>
<dbReference type="Pfam" id="PF09810">
    <property type="entry name" value="Exo5"/>
    <property type="match status" value="2"/>
</dbReference>
<feature type="compositionally biased region" description="Polar residues" evidence="2">
    <location>
        <begin position="401"/>
        <end position="411"/>
    </location>
</feature>
<feature type="compositionally biased region" description="Polar residues" evidence="2">
    <location>
        <begin position="235"/>
        <end position="255"/>
    </location>
</feature>
<feature type="region of interest" description="Disordered" evidence="2">
    <location>
        <begin position="391"/>
        <end position="495"/>
    </location>
</feature>
<dbReference type="Proteomes" id="UP000308199">
    <property type="component" value="Unassembled WGS sequence"/>
</dbReference>